<proteinExistence type="predicted"/>
<sequence length="215" mass="22069">MTTLATPQLSAAITRDRIRRAYLLIAGGVLWSIGNALHPLEHSEAAEQAATWKAAHLTFALGSVLIAVGLPVIFAALRATIGESDWTAKLRAAAAPLLFIGFAVTVPIGAYHEMFVVTQLDHHDQHAIEDAAAPLLNPLAATLLLGLILLAVAAIARPAPALGRVSGILILVAVVAMGAAPGLPGAEGVWIIPGTIVVGVVLAVAAFRTTTASQA</sequence>
<dbReference type="Proteomes" id="UP000602198">
    <property type="component" value="Unassembled WGS sequence"/>
</dbReference>
<evidence type="ECO:0000313" key="3">
    <source>
        <dbReference type="Proteomes" id="UP000602198"/>
    </source>
</evidence>
<comment type="caution">
    <text evidence="2">The sequence shown here is derived from an EMBL/GenBank/DDBJ whole genome shotgun (WGS) entry which is preliminary data.</text>
</comment>
<evidence type="ECO:0000256" key="1">
    <source>
        <dbReference type="SAM" id="Phobius"/>
    </source>
</evidence>
<dbReference type="RefSeq" id="WP_201946693.1">
    <property type="nucleotide sequence ID" value="NZ_JAERRJ010000004.1"/>
</dbReference>
<name>A0ABS1M5H8_9NOCA</name>
<evidence type="ECO:0008006" key="4">
    <source>
        <dbReference type="Google" id="ProtNLM"/>
    </source>
</evidence>
<feature type="transmembrane region" description="Helical" evidence="1">
    <location>
        <begin position="57"/>
        <end position="81"/>
    </location>
</feature>
<evidence type="ECO:0000313" key="2">
    <source>
        <dbReference type="EMBL" id="MBL1075054.1"/>
    </source>
</evidence>
<feature type="transmembrane region" description="Helical" evidence="1">
    <location>
        <begin position="162"/>
        <end position="183"/>
    </location>
</feature>
<keyword evidence="1" id="KW-0472">Membrane</keyword>
<reference evidence="2 3" key="1">
    <citation type="submission" date="2021-01" db="EMBL/GenBank/DDBJ databases">
        <title>WGS of actinomycetes isolated from Thailand.</title>
        <authorList>
            <person name="Thawai C."/>
        </authorList>
    </citation>
    <scope>NUCLEOTIDE SEQUENCE [LARGE SCALE GENOMIC DNA]</scope>
    <source>
        <strain evidence="2 3">LPG 2</strain>
    </source>
</reference>
<feature type="transmembrane region" description="Helical" evidence="1">
    <location>
        <begin position="21"/>
        <end position="37"/>
    </location>
</feature>
<feature type="transmembrane region" description="Helical" evidence="1">
    <location>
        <begin position="131"/>
        <end position="155"/>
    </location>
</feature>
<keyword evidence="3" id="KW-1185">Reference proteome</keyword>
<feature type="transmembrane region" description="Helical" evidence="1">
    <location>
        <begin position="189"/>
        <end position="207"/>
    </location>
</feature>
<organism evidence="2 3">
    <name type="scientific">Nocardia acididurans</name>
    <dbReference type="NCBI Taxonomy" id="2802282"/>
    <lineage>
        <taxon>Bacteria</taxon>
        <taxon>Bacillati</taxon>
        <taxon>Actinomycetota</taxon>
        <taxon>Actinomycetes</taxon>
        <taxon>Mycobacteriales</taxon>
        <taxon>Nocardiaceae</taxon>
        <taxon>Nocardia</taxon>
    </lineage>
</organism>
<keyword evidence="1" id="KW-1133">Transmembrane helix</keyword>
<keyword evidence="1" id="KW-0812">Transmembrane</keyword>
<dbReference type="EMBL" id="JAERRJ010000004">
    <property type="protein sequence ID" value="MBL1075054.1"/>
    <property type="molecule type" value="Genomic_DNA"/>
</dbReference>
<protein>
    <recommendedName>
        <fullName evidence="4">DUF998 domain-containing protein</fullName>
    </recommendedName>
</protein>
<accession>A0ABS1M5H8</accession>
<gene>
    <name evidence="2" type="ORF">JK358_11680</name>
</gene>
<feature type="transmembrane region" description="Helical" evidence="1">
    <location>
        <begin position="93"/>
        <end position="111"/>
    </location>
</feature>